<evidence type="ECO:0000313" key="4">
    <source>
        <dbReference type="Proteomes" id="UP000002051"/>
    </source>
</evidence>
<dbReference type="EMBL" id="CM001224">
    <property type="protein sequence ID" value="KEH19343.1"/>
    <property type="molecule type" value="Genomic_DNA"/>
</dbReference>
<dbReference type="PANTHER" id="PTHR31669:SF263">
    <property type="entry name" value="PROTEIN FAR1-RELATED SEQUENCE"/>
    <property type="match status" value="1"/>
</dbReference>
<accession>A0A072TR81</accession>
<dbReference type="GO" id="GO:0008270">
    <property type="term" value="F:zinc ion binding"/>
    <property type="evidence" value="ECO:0007669"/>
    <property type="project" value="UniProtKB-UniRule"/>
</dbReference>
<comment type="subcellular location">
    <subcellularLocation>
        <location evidence="1">Nucleus</location>
    </subcellularLocation>
</comment>
<dbReference type="InterPro" id="IPR031052">
    <property type="entry name" value="FHY3/FAR1"/>
</dbReference>
<name>A0A072TR81_MEDTR</name>
<reference evidence="2 4" key="2">
    <citation type="journal article" date="2014" name="BMC Genomics">
        <title>An improved genome release (version Mt4.0) for the model legume Medicago truncatula.</title>
        <authorList>
            <person name="Tang H."/>
            <person name="Krishnakumar V."/>
            <person name="Bidwell S."/>
            <person name="Rosen B."/>
            <person name="Chan A."/>
            <person name="Zhou S."/>
            <person name="Gentzbittel L."/>
            <person name="Childs K.L."/>
            <person name="Yandell M."/>
            <person name="Gundlach H."/>
            <person name="Mayer K.F."/>
            <person name="Schwartz D.C."/>
            <person name="Town C.D."/>
        </authorList>
    </citation>
    <scope>GENOME REANNOTATION</scope>
    <source>
        <strain evidence="2">A17</strain>
        <strain evidence="3 4">cv. Jemalong A17</strain>
    </source>
</reference>
<reference evidence="2 4" key="1">
    <citation type="journal article" date="2011" name="Nature">
        <title>The Medicago genome provides insight into the evolution of rhizobial symbioses.</title>
        <authorList>
            <person name="Young N.D."/>
            <person name="Debelle F."/>
            <person name="Oldroyd G.E."/>
            <person name="Geurts R."/>
            <person name="Cannon S.B."/>
            <person name="Udvardi M.K."/>
            <person name="Benedito V.A."/>
            <person name="Mayer K.F."/>
            <person name="Gouzy J."/>
            <person name="Schoof H."/>
            <person name="Van de Peer Y."/>
            <person name="Proost S."/>
            <person name="Cook D.R."/>
            <person name="Meyers B.C."/>
            <person name="Spannagl M."/>
            <person name="Cheung F."/>
            <person name="De Mita S."/>
            <person name="Krishnakumar V."/>
            <person name="Gundlach H."/>
            <person name="Zhou S."/>
            <person name="Mudge J."/>
            <person name="Bharti A.K."/>
            <person name="Murray J.D."/>
            <person name="Naoumkina M.A."/>
            <person name="Rosen B."/>
            <person name="Silverstein K.A."/>
            <person name="Tang H."/>
            <person name="Rombauts S."/>
            <person name="Zhao P.X."/>
            <person name="Zhou P."/>
            <person name="Barbe V."/>
            <person name="Bardou P."/>
            <person name="Bechner M."/>
            <person name="Bellec A."/>
            <person name="Berger A."/>
            <person name="Berges H."/>
            <person name="Bidwell S."/>
            <person name="Bisseling T."/>
            <person name="Choisne N."/>
            <person name="Couloux A."/>
            <person name="Denny R."/>
            <person name="Deshpande S."/>
            <person name="Dai X."/>
            <person name="Doyle J.J."/>
            <person name="Dudez A.M."/>
            <person name="Farmer A.D."/>
            <person name="Fouteau S."/>
            <person name="Franken C."/>
            <person name="Gibelin C."/>
            <person name="Gish J."/>
            <person name="Goldstein S."/>
            <person name="Gonzalez A.J."/>
            <person name="Green P.J."/>
            <person name="Hallab A."/>
            <person name="Hartog M."/>
            <person name="Hua A."/>
            <person name="Humphray S.J."/>
            <person name="Jeong D.H."/>
            <person name="Jing Y."/>
            <person name="Jocker A."/>
            <person name="Kenton S.M."/>
            <person name="Kim D.J."/>
            <person name="Klee K."/>
            <person name="Lai H."/>
            <person name="Lang C."/>
            <person name="Lin S."/>
            <person name="Macmil S.L."/>
            <person name="Magdelenat G."/>
            <person name="Matthews L."/>
            <person name="McCorrison J."/>
            <person name="Monaghan E.L."/>
            <person name="Mun J.H."/>
            <person name="Najar F.Z."/>
            <person name="Nicholson C."/>
            <person name="Noirot C."/>
            <person name="O'Bleness M."/>
            <person name="Paule C.R."/>
            <person name="Poulain J."/>
            <person name="Prion F."/>
            <person name="Qin B."/>
            <person name="Qu C."/>
            <person name="Retzel E.F."/>
            <person name="Riddle C."/>
            <person name="Sallet E."/>
            <person name="Samain S."/>
            <person name="Samson N."/>
            <person name="Sanders I."/>
            <person name="Saurat O."/>
            <person name="Scarpelli C."/>
            <person name="Schiex T."/>
            <person name="Segurens B."/>
            <person name="Severin A.J."/>
            <person name="Sherrier D.J."/>
            <person name="Shi R."/>
            <person name="Sims S."/>
            <person name="Singer S.R."/>
            <person name="Sinharoy S."/>
            <person name="Sterck L."/>
            <person name="Viollet A."/>
            <person name="Wang B.B."/>
            <person name="Wang K."/>
            <person name="Wang M."/>
            <person name="Wang X."/>
            <person name="Warfsmann J."/>
            <person name="Weissenbach J."/>
            <person name="White D.D."/>
            <person name="White J.D."/>
            <person name="Wiley G.B."/>
            <person name="Wincker P."/>
            <person name="Xing Y."/>
            <person name="Yang L."/>
            <person name="Yao Z."/>
            <person name="Ying F."/>
            <person name="Zhai J."/>
            <person name="Zhou L."/>
            <person name="Zuber A."/>
            <person name="Denarie J."/>
            <person name="Dixon R.A."/>
            <person name="May G.D."/>
            <person name="Schwartz D.C."/>
            <person name="Rogers J."/>
            <person name="Quetier F."/>
            <person name="Town C.D."/>
            <person name="Roe B.A."/>
        </authorList>
    </citation>
    <scope>NUCLEOTIDE SEQUENCE [LARGE SCALE GENOMIC DNA]</scope>
    <source>
        <strain evidence="2">A17</strain>
        <strain evidence="3 4">cv. Jemalong A17</strain>
    </source>
</reference>
<dbReference type="EnsemblPlants" id="KEH19343">
    <property type="protein sequence ID" value="KEH19343"/>
    <property type="gene ID" value="MTR_8g447350"/>
</dbReference>
<keyword evidence="1" id="KW-0862">Zinc</keyword>
<gene>
    <name evidence="2" type="ordered locus">MTR_8g447350</name>
</gene>
<comment type="similarity">
    <text evidence="1">Belongs to the FHY3/FAR1 family.</text>
</comment>
<protein>
    <recommendedName>
        <fullName evidence="1">Protein FAR1-RELATED SEQUENCE</fullName>
    </recommendedName>
</protein>
<keyword evidence="1" id="KW-0863">Zinc-finger</keyword>
<proteinExistence type="inferred from homology"/>
<evidence type="ECO:0000313" key="3">
    <source>
        <dbReference type="EnsemblPlants" id="KEH19343"/>
    </source>
</evidence>
<evidence type="ECO:0000313" key="2">
    <source>
        <dbReference type="EMBL" id="KEH19343.1"/>
    </source>
</evidence>
<comment type="function">
    <text evidence="1">Putative transcription activator involved in regulating light control of development.</text>
</comment>
<keyword evidence="4" id="KW-1185">Reference proteome</keyword>
<organism evidence="2 4">
    <name type="scientific">Medicago truncatula</name>
    <name type="common">Barrel medic</name>
    <name type="synonym">Medicago tribuloides</name>
    <dbReference type="NCBI Taxonomy" id="3880"/>
    <lineage>
        <taxon>Eukaryota</taxon>
        <taxon>Viridiplantae</taxon>
        <taxon>Streptophyta</taxon>
        <taxon>Embryophyta</taxon>
        <taxon>Tracheophyta</taxon>
        <taxon>Spermatophyta</taxon>
        <taxon>Magnoliopsida</taxon>
        <taxon>eudicotyledons</taxon>
        <taxon>Gunneridae</taxon>
        <taxon>Pentapetalae</taxon>
        <taxon>rosids</taxon>
        <taxon>fabids</taxon>
        <taxon>Fabales</taxon>
        <taxon>Fabaceae</taxon>
        <taxon>Papilionoideae</taxon>
        <taxon>50 kb inversion clade</taxon>
        <taxon>NPAAA clade</taxon>
        <taxon>Hologalegina</taxon>
        <taxon>IRL clade</taxon>
        <taxon>Trifolieae</taxon>
        <taxon>Medicago</taxon>
    </lineage>
</organism>
<dbReference type="Proteomes" id="UP000002051">
    <property type="component" value="Chromosome 8"/>
</dbReference>
<evidence type="ECO:0000256" key="1">
    <source>
        <dbReference type="RuleBase" id="RU367018"/>
    </source>
</evidence>
<keyword evidence="1" id="KW-0479">Metal-binding</keyword>
<dbReference type="AlphaFoldDB" id="A0A072TR81"/>
<dbReference type="GO" id="GO:0005634">
    <property type="term" value="C:nucleus"/>
    <property type="evidence" value="ECO:0007669"/>
    <property type="project" value="UniProtKB-SubCell"/>
</dbReference>
<dbReference type="HOGENOM" id="CLU_1470305_0_0_1"/>
<reference evidence="3" key="3">
    <citation type="submission" date="2015-04" db="UniProtKB">
        <authorList>
            <consortium name="EnsemblPlants"/>
        </authorList>
    </citation>
    <scope>IDENTIFICATION</scope>
    <source>
        <strain evidence="3">cv. Jemalong A17</strain>
    </source>
</reference>
<keyword evidence="1" id="KW-0539">Nucleus</keyword>
<dbReference type="PANTHER" id="PTHR31669">
    <property type="entry name" value="PROTEIN FAR1-RELATED SEQUENCE 10-RELATED"/>
    <property type="match status" value="1"/>
</dbReference>
<dbReference type="GO" id="GO:0006355">
    <property type="term" value="P:regulation of DNA-templated transcription"/>
    <property type="evidence" value="ECO:0007669"/>
    <property type="project" value="UniProtKB-UniRule"/>
</dbReference>
<sequence length="184" mass="21753">MLEKCKGSNMKLMSPLQEQAHSVLTRFSFQKFQEEFEKYYKEVNSRKHVVFWDGEVDTCSSKLFEFWGILCRHILSIFLQEIPSNYLPSWCLLQASFDDNEVESQVNLVIEEQVTGCNNEVHSQHIGHCPPPNLKGIKIGFWSEKRFETRRFLHCPDEWSLKRKNRRLSEHSSKLPRILICQFA</sequence>